<dbReference type="InterPro" id="IPR027417">
    <property type="entry name" value="P-loop_NTPase"/>
</dbReference>
<evidence type="ECO:0000313" key="2">
    <source>
        <dbReference type="EMBL" id="GFR43423.1"/>
    </source>
</evidence>
<gene>
    <name evidence="2" type="ORF">Agub_g4504</name>
</gene>
<evidence type="ECO:0000313" key="3">
    <source>
        <dbReference type="Proteomes" id="UP001054857"/>
    </source>
</evidence>
<feature type="compositionally biased region" description="Acidic residues" evidence="1">
    <location>
        <begin position="245"/>
        <end position="255"/>
    </location>
</feature>
<protein>
    <submittedName>
        <fullName evidence="2">Uncharacterized protein</fullName>
    </submittedName>
</protein>
<dbReference type="SUPFAM" id="SSF52540">
    <property type="entry name" value="P-loop containing nucleoside triphosphate hydrolases"/>
    <property type="match status" value="1"/>
</dbReference>
<feature type="non-terminal residue" evidence="2">
    <location>
        <position position="390"/>
    </location>
</feature>
<evidence type="ECO:0000256" key="1">
    <source>
        <dbReference type="SAM" id="MobiDB-lite"/>
    </source>
</evidence>
<keyword evidence="3" id="KW-1185">Reference proteome</keyword>
<accession>A0AAD3DKT6</accession>
<feature type="region of interest" description="Disordered" evidence="1">
    <location>
        <begin position="219"/>
        <end position="300"/>
    </location>
</feature>
<dbReference type="Proteomes" id="UP001054857">
    <property type="component" value="Unassembled WGS sequence"/>
</dbReference>
<reference evidence="2 3" key="1">
    <citation type="journal article" date="2021" name="Sci. Rep.">
        <title>Genome sequencing of the multicellular alga Astrephomene provides insights into convergent evolution of germ-soma differentiation.</title>
        <authorList>
            <person name="Yamashita S."/>
            <person name="Yamamoto K."/>
            <person name="Matsuzaki R."/>
            <person name="Suzuki S."/>
            <person name="Yamaguchi H."/>
            <person name="Hirooka S."/>
            <person name="Minakuchi Y."/>
            <person name="Miyagishima S."/>
            <person name="Kawachi M."/>
            <person name="Toyoda A."/>
            <person name="Nozaki H."/>
        </authorList>
    </citation>
    <scope>NUCLEOTIDE SEQUENCE [LARGE SCALE GENOMIC DNA]</scope>
    <source>
        <strain evidence="2 3">NIES-4017</strain>
    </source>
</reference>
<dbReference type="EMBL" id="BMAR01000005">
    <property type="protein sequence ID" value="GFR43423.1"/>
    <property type="molecule type" value="Genomic_DNA"/>
</dbReference>
<dbReference type="AlphaFoldDB" id="A0AAD3DKT6"/>
<dbReference type="Gene3D" id="3.40.50.300">
    <property type="entry name" value="P-loop containing nucleotide triphosphate hydrolases"/>
    <property type="match status" value="1"/>
</dbReference>
<sequence length="390" mass="40277">VKELLQRNPACNISQQVSQLTAMLVDHPSSADYHLTTAHKMKGREAAVVQLAEDFVELSPTEEDGIRRLQRCREQAMLVDELNAIYVAVSRAKSVLLLNRDLSRLLLGLHQRHMQLRMVAQQQRPAAADTAAVVGTPPRQVRSAFASTLAASPYLDGFKTPTAASAASGFAAGVAGSGRPSSLPGASLLPSPGTGLPTLPASASAAATAAAARRAAAAAGAAARTTDPAEEEEELQDMTPPVTSEDADEESEEEAAIVGPHVERLIARKRRSEAGEAGAESGPSQRPAKTARREGSTAAGAAAGPSAAAAAPAAVMAWCAACKAHQVRVDLDGAVAGVRPGVSGARPRVLWRGRPVCFVCSRGSVLGQVMELALRHPAAAADVGGEAEEP</sequence>
<organism evidence="2 3">
    <name type="scientific">Astrephomene gubernaculifera</name>
    <dbReference type="NCBI Taxonomy" id="47775"/>
    <lineage>
        <taxon>Eukaryota</taxon>
        <taxon>Viridiplantae</taxon>
        <taxon>Chlorophyta</taxon>
        <taxon>core chlorophytes</taxon>
        <taxon>Chlorophyceae</taxon>
        <taxon>CS clade</taxon>
        <taxon>Chlamydomonadales</taxon>
        <taxon>Astrephomenaceae</taxon>
        <taxon>Astrephomene</taxon>
    </lineage>
</organism>
<comment type="caution">
    <text evidence="2">The sequence shown here is derived from an EMBL/GenBank/DDBJ whole genome shotgun (WGS) entry which is preliminary data.</text>
</comment>
<name>A0AAD3DKT6_9CHLO</name>
<proteinExistence type="predicted"/>